<name>A0A0L1JNV6_9RHOB</name>
<proteinExistence type="inferred from homology"/>
<dbReference type="InterPro" id="IPR011973">
    <property type="entry name" value="PaaD"/>
</dbReference>
<sequence length="146" mass="15677">MTPEARAQRAARAMWEGDAASKGLGIEMGTVAPGMAETRLKVEARHLNGHGICHGGFIFTLADTAFALACNSYNLVTVAQQGRVDFIAPGQPGDTLTARAVERHRAGRSGIYDVTVTRDDGTVIAEFRGLSRTIRGTLFREEETDA</sequence>
<dbReference type="InterPro" id="IPR052723">
    <property type="entry name" value="Acyl-CoA_thioesterase_PaaI"/>
</dbReference>
<dbReference type="EMBL" id="AQQZ01000005">
    <property type="protein sequence ID" value="KNG93429.1"/>
    <property type="molecule type" value="Genomic_DNA"/>
</dbReference>
<protein>
    <submittedName>
        <fullName evidence="4">Phenylacetic acid degradation protein PaaD</fullName>
    </submittedName>
</protein>
<feature type="domain" description="Thioesterase" evidence="3">
    <location>
        <begin position="50"/>
        <end position="124"/>
    </location>
</feature>
<evidence type="ECO:0000259" key="3">
    <source>
        <dbReference type="Pfam" id="PF03061"/>
    </source>
</evidence>
<dbReference type="InterPro" id="IPR006683">
    <property type="entry name" value="Thioestr_dom"/>
</dbReference>
<dbReference type="Gene3D" id="3.10.129.10">
    <property type="entry name" value="Hotdog Thioesterase"/>
    <property type="match status" value="1"/>
</dbReference>
<comment type="similarity">
    <text evidence="1">Belongs to the thioesterase PaaI family.</text>
</comment>
<dbReference type="OrthoDB" id="32575at2"/>
<evidence type="ECO:0000256" key="2">
    <source>
        <dbReference type="ARBA" id="ARBA00022801"/>
    </source>
</evidence>
<evidence type="ECO:0000256" key="1">
    <source>
        <dbReference type="ARBA" id="ARBA00008324"/>
    </source>
</evidence>
<dbReference type="InterPro" id="IPR029069">
    <property type="entry name" value="HotDog_dom_sf"/>
</dbReference>
<dbReference type="SUPFAM" id="SSF54637">
    <property type="entry name" value="Thioesterase/thiol ester dehydrase-isomerase"/>
    <property type="match status" value="1"/>
</dbReference>
<dbReference type="RefSeq" id="WP_050531403.1">
    <property type="nucleotide sequence ID" value="NZ_AQQZ01000005.1"/>
</dbReference>
<dbReference type="FunFam" id="3.10.129.10:FF:000022">
    <property type="entry name" value="Phenylacetic acid degradation protein"/>
    <property type="match status" value="1"/>
</dbReference>
<dbReference type="NCBIfam" id="TIGR02286">
    <property type="entry name" value="PaaD"/>
    <property type="match status" value="1"/>
</dbReference>
<dbReference type="PANTHER" id="PTHR42856:SF1">
    <property type="entry name" value="ACYL-COENZYME A THIOESTERASE PAAI"/>
    <property type="match status" value="1"/>
</dbReference>
<keyword evidence="2" id="KW-0378">Hydrolase</keyword>
<dbReference type="NCBIfam" id="TIGR00369">
    <property type="entry name" value="unchar_dom_1"/>
    <property type="match status" value="1"/>
</dbReference>
<dbReference type="PATRIC" id="fig|1317121.7.peg.3201"/>
<dbReference type="STRING" id="1317121.ATO11_12460"/>
<keyword evidence="5" id="KW-1185">Reference proteome</keyword>
<dbReference type="Proteomes" id="UP000036938">
    <property type="component" value="Unassembled WGS sequence"/>
</dbReference>
<dbReference type="InterPro" id="IPR003736">
    <property type="entry name" value="PAAI_dom"/>
</dbReference>
<dbReference type="Pfam" id="PF03061">
    <property type="entry name" value="4HBT"/>
    <property type="match status" value="1"/>
</dbReference>
<accession>A0A0L1JNV6</accession>
<evidence type="ECO:0000313" key="4">
    <source>
        <dbReference type="EMBL" id="KNG93429.1"/>
    </source>
</evidence>
<evidence type="ECO:0000313" key="5">
    <source>
        <dbReference type="Proteomes" id="UP000036938"/>
    </source>
</evidence>
<dbReference type="CDD" id="cd03443">
    <property type="entry name" value="PaaI_thioesterase"/>
    <property type="match status" value="1"/>
</dbReference>
<comment type="caution">
    <text evidence="4">The sequence shown here is derived from an EMBL/GenBank/DDBJ whole genome shotgun (WGS) entry which is preliminary data.</text>
</comment>
<organism evidence="4 5">
    <name type="scientific">Pseudaestuariivita atlantica</name>
    <dbReference type="NCBI Taxonomy" id="1317121"/>
    <lineage>
        <taxon>Bacteria</taxon>
        <taxon>Pseudomonadati</taxon>
        <taxon>Pseudomonadota</taxon>
        <taxon>Alphaproteobacteria</taxon>
        <taxon>Rhodobacterales</taxon>
        <taxon>Paracoccaceae</taxon>
        <taxon>Pseudaestuariivita</taxon>
    </lineage>
</organism>
<reference evidence="4 5" key="1">
    <citation type="journal article" date="2015" name="Int. J. Syst. Evol. Microbiol.">
        <title>Aestuariivita atlantica sp. nov., isolated from deep sea sediment of the Atlantic Ocean.</title>
        <authorList>
            <person name="Li G."/>
            <person name="Lai Q."/>
            <person name="Du Y."/>
            <person name="Liu X."/>
            <person name="Sun F."/>
            <person name="Shao Z."/>
        </authorList>
    </citation>
    <scope>NUCLEOTIDE SEQUENCE [LARGE SCALE GENOMIC DNA]</scope>
    <source>
        <strain evidence="4 5">22II-S11-z3</strain>
    </source>
</reference>
<gene>
    <name evidence="4" type="ORF">ATO11_12460</name>
</gene>
<dbReference type="AlphaFoldDB" id="A0A0L1JNV6"/>
<dbReference type="PANTHER" id="PTHR42856">
    <property type="entry name" value="ACYL-COENZYME A THIOESTERASE PAAI"/>
    <property type="match status" value="1"/>
</dbReference>
<dbReference type="GO" id="GO:0016289">
    <property type="term" value="F:acyl-CoA hydrolase activity"/>
    <property type="evidence" value="ECO:0007669"/>
    <property type="project" value="UniProtKB-ARBA"/>
</dbReference>